<dbReference type="InterPro" id="IPR036412">
    <property type="entry name" value="HAD-like_sf"/>
</dbReference>
<evidence type="ECO:0000313" key="2">
    <source>
        <dbReference type="Proteomes" id="UP001601059"/>
    </source>
</evidence>
<comment type="caution">
    <text evidence="1">The sequence shown here is derived from an EMBL/GenBank/DDBJ whole genome shotgun (WGS) entry which is preliminary data.</text>
</comment>
<dbReference type="EMBL" id="JBIACK010000004">
    <property type="protein sequence ID" value="MFE8701146.1"/>
    <property type="molecule type" value="Genomic_DNA"/>
</dbReference>
<dbReference type="SUPFAM" id="SSF56784">
    <property type="entry name" value="HAD-like"/>
    <property type="match status" value="1"/>
</dbReference>
<dbReference type="InterPro" id="IPR023214">
    <property type="entry name" value="HAD_sf"/>
</dbReference>
<proteinExistence type="predicted"/>
<name>A0ABW6KAC4_9BACI</name>
<evidence type="ECO:0008006" key="3">
    <source>
        <dbReference type="Google" id="ProtNLM"/>
    </source>
</evidence>
<dbReference type="Proteomes" id="UP001601059">
    <property type="component" value="Unassembled WGS sequence"/>
</dbReference>
<accession>A0ABW6KAC4</accession>
<sequence length="132" mass="15545">MPILPNQLVVAVDFDDTIASGFHKDALTLLPHCKEVLSRLYGKGFRFILWTCRSDDTLEQAKEFLKEQDMFHLFDAINDQHPEARERYDFTYSPKVWADVYIDDRHIGYHVEWLLIEQHLLLELEAVQTLPV</sequence>
<dbReference type="Gene3D" id="3.40.50.1000">
    <property type="entry name" value="HAD superfamily/HAD-like"/>
    <property type="match status" value="1"/>
</dbReference>
<evidence type="ECO:0000313" key="1">
    <source>
        <dbReference type="EMBL" id="MFE8701146.1"/>
    </source>
</evidence>
<organism evidence="1 2">
    <name type="scientific">Cytobacillus spartinae</name>
    <dbReference type="NCBI Taxonomy" id="3299023"/>
    <lineage>
        <taxon>Bacteria</taxon>
        <taxon>Bacillati</taxon>
        <taxon>Bacillota</taxon>
        <taxon>Bacilli</taxon>
        <taxon>Bacillales</taxon>
        <taxon>Bacillaceae</taxon>
        <taxon>Cytobacillus</taxon>
    </lineage>
</organism>
<dbReference type="RefSeq" id="WP_389361006.1">
    <property type="nucleotide sequence ID" value="NZ_JBIACK010000004.1"/>
</dbReference>
<gene>
    <name evidence="1" type="ORF">ACFYKX_11125</name>
</gene>
<reference evidence="1 2" key="1">
    <citation type="submission" date="2024-08" db="EMBL/GenBank/DDBJ databases">
        <title>Two novel Cytobacillus novel species.</title>
        <authorList>
            <person name="Liu G."/>
        </authorList>
    </citation>
    <scope>NUCLEOTIDE SEQUENCE [LARGE SCALE GENOMIC DNA]</scope>
    <source>
        <strain evidence="1 2">FJAT-54145</strain>
    </source>
</reference>
<protein>
    <recommendedName>
        <fullName evidence="3">Hydrolase</fullName>
    </recommendedName>
</protein>
<keyword evidence="2" id="KW-1185">Reference proteome</keyword>